<name>A0A8K0KUS7_9PEZI</name>
<feature type="region of interest" description="Disordered" evidence="1">
    <location>
        <begin position="442"/>
        <end position="461"/>
    </location>
</feature>
<sequence length="656" mass="70081">MDFFPETTVPSFYIYRETGSDEPFDPTTPLQFFPPKDSDELFFALRNAYPNVATHSDRMRNAAIEFLLTEGQAQQQVSSSQTSPNMTMENSMIYDSASTSSYSPYISMASSSSASPDIPALNLAASQPVQRNNSQASVAPSQSSAPLDQMTSVFSLTSHSQPKLRVRRKMTEAEKVEYRKRRSAGACQSCSSRKRKCKHNKEAASSITTASTATSHQRVVKALTKKQGKQSAPPAGPQISTMPLLSSKPLVSFDNSIPGDLMSFDDAELFPMQADADWTLLDFDAPILPDFSLNHQSSSRVHDDRTSPDGSRQDMLYGRNALGYTNDHLLDVEGPYDPVMSSQQPTHTFHTHNIPSPRKQSDDSTTHPTGVFIHGFDQDEPLRHKTVGMSDTGRGVADGGHGYAPTMAAPSRILADGIASGLSVDDPIAAASVKDRQSLTLRDSGQASLAKGGVPQGSSLELKGPSPAFSVASPGSALVAAASEGAPLTVIKSERAVKSRSTLAVTSSGNVSTTANELGRPTSTSISSTETALASTVSSDMPTMSNPRQTGLTASHQERGDNASTCPRSAPRSPSTPGVPTRPSPDSFTDDFHDVRLTLETYLKTIGEIQLCILCTMLSSLPAVRMASEITTMSSSNTSAIDNLTSMCSRMQIAAA</sequence>
<dbReference type="AlphaFoldDB" id="A0A8K0KUS7"/>
<comment type="caution">
    <text evidence="2">The sequence shown here is derived from an EMBL/GenBank/DDBJ whole genome shotgun (WGS) entry which is preliminary data.</text>
</comment>
<dbReference type="Proteomes" id="UP000809789">
    <property type="component" value="Unassembled WGS sequence"/>
</dbReference>
<feature type="region of interest" description="Disordered" evidence="1">
    <location>
        <begin position="499"/>
        <end position="590"/>
    </location>
</feature>
<feature type="region of interest" description="Disordered" evidence="1">
    <location>
        <begin position="127"/>
        <end position="146"/>
    </location>
</feature>
<feature type="region of interest" description="Disordered" evidence="1">
    <location>
        <begin position="224"/>
        <end position="243"/>
    </location>
</feature>
<feature type="compositionally biased region" description="Polar residues" evidence="1">
    <location>
        <begin position="343"/>
        <end position="354"/>
    </location>
</feature>
<feature type="region of interest" description="Disordered" evidence="1">
    <location>
        <begin position="292"/>
        <end position="313"/>
    </location>
</feature>
<feature type="compositionally biased region" description="Polar residues" evidence="1">
    <location>
        <begin position="499"/>
        <end position="555"/>
    </location>
</feature>
<feature type="compositionally biased region" description="Low complexity" evidence="1">
    <location>
        <begin position="134"/>
        <end position="146"/>
    </location>
</feature>
<proteinExistence type="predicted"/>
<protein>
    <submittedName>
        <fullName evidence="2">Uncharacterized protein</fullName>
    </submittedName>
</protein>
<dbReference type="EMBL" id="JAESVG020000010">
    <property type="protein sequence ID" value="KAG8623892.1"/>
    <property type="molecule type" value="Genomic_DNA"/>
</dbReference>
<feature type="compositionally biased region" description="Polar residues" evidence="1">
    <location>
        <begin position="562"/>
        <end position="578"/>
    </location>
</feature>
<evidence type="ECO:0000256" key="1">
    <source>
        <dbReference type="SAM" id="MobiDB-lite"/>
    </source>
</evidence>
<reference evidence="2" key="1">
    <citation type="submission" date="2021-07" db="EMBL/GenBank/DDBJ databases">
        <title>Elsinoe batatas strain:CRI-CJ2 Genome sequencing and assembly.</title>
        <authorList>
            <person name="Huang L."/>
        </authorList>
    </citation>
    <scope>NUCLEOTIDE SEQUENCE</scope>
    <source>
        <strain evidence="2">CRI-CJ2</strain>
    </source>
</reference>
<keyword evidence="3" id="KW-1185">Reference proteome</keyword>
<dbReference type="OrthoDB" id="3794485at2759"/>
<gene>
    <name evidence="2" type="ORF">KVT40_008868</name>
</gene>
<feature type="region of interest" description="Disordered" evidence="1">
    <location>
        <begin position="343"/>
        <end position="377"/>
    </location>
</feature>
<organism evidence="2 3">
    <name type="scientific">Elsinoe batatas</name>
    <dbReference type="NCBI Taxonomy" id="2601811"/>
    <lineage>
        <taxon>Eukaryota</taxon>
        <taxon>Fungi</taxon>
        <taxon>Dikarya</taxon>
        <taxon>Ascomycota</taxon>
        <taxon>Pezizomycotina</taxon>
        <taxon>Dothideomycetes</taxon>
        <taxon>Dothideomycetidae</taxon>
        <taxon>Myriangiales</taxon>
        <taxon>Elsinoaceae</taxon>
        <taxon>Elsinoe</taxon>
    </lineage>
</organism>
<evidence type="ECO:0000313" key="3">
    <source>
        <dbReference type="Proteomes" id="UP000809789"/>
    </source>
</evidence>
<evidence type="ECO:0000313" key="2">
    <source>
        <dbReference type="EMBL" id="KAG8623892.1"/>
    </source>
</evidence>
<accession>A0A8K0KUS7</accession>